<comment type="caution">
    <text evidence="6">Lacks conserved residue(s) required for the propagation of feature annotation.</text>
</comment>
<comment type="similarity">
    <text evidence="6">Belongs to the RuvA family.</text>
</comment>
<protein>
    <recommendedName>
        <fullName evidence="6">Holliday junction branch migration complex subunit RuvA</fullName>
    </recommendedName>
</protein>
<evidence type="ECO:0000256" key="3">
    <source>
        <dbReference type="ARBA" id="ARBA00023125"/>
    </source>
</evidence>
<evidence type="ECO:0000256" key="6">
    <source>
        <dbReference type="HAMAP-Rule" id="MF_00031"/>
    </source>
</evidence>
<dbReference type="GO" id="GO:0005737">
    <property type="term" value="C:cytoplasm"/>
    <property type="evidence" value="ECO:0007669"/>
    <property type="project" value="UniProtKB-SubCell"/>
</dbReference>
<dbReference type="SUPFAM" id="SSF47781">
    <property type="entry name" value="RuvA domain 2-like"/>
    <property type="match status" value="1"/>
</dbReference>
<dbReference type="SMART" id="SM00278">
    <property type="entry name" value="HhH1"/>
    <property type="match status" value="2"/>
</dbReference>
<keyword evidence="3 6" id="KW-0238">DNA-binding</keyword>
<dbReference type="InterPro" id="IPR011114">
    <property type="entry name" value="RuvA_C"/>
</dbReference>
<organism evidence="8 9">
    <name type="scientific">Candidatus Coprovicinus avistercoris</name>
    <dbReference type="NCBI Taxonomy" id="2840754"/>
    <lineage>
        <taxon>Bacteria</taxon>
        <taxon>Bacillati</taxon>
        <taxon>Actinomycetota</taxon>
        <taxon>Coriobacteriia</taxon>
        <taxon>Coriobacteriales</taxon>
        <taxon>Coriobacteriaceae</taxon>
        <taxon>Coriobacteriaceae incertae sedis</taxon>
        <taxon>Candidatus Coprovicinus</taxon>
    </lineage>
</organism>
<dbReference type="Gene3D" id="1.10.150.20">
    <property type="entry name" value="5' to 3' exonuclease, C-terminal subdomain"/>
    <property type="match status" value="1"/>
</dbReference>
<dbReference type="Gene3D" id="1.10.8.10">
    <property type="entry name" value="DNA helicase RuvA subunit, C-terminal domain"/>
    <property type="match status" value="1"/>
</dbReference>
<evidence type="ECO:0000313" key="8">
    <source>
        <dbReference type="EMBL" id="HIU23557.1"/>
    </source>
</evidence>
<evidence type="ECO:0000256" key="1">
    <source>
        <dbReference type="ARBA" id="ARBA00022490"/>
    </source>
</evidence>
<proteinExistence type="inferred from homology"/>
<keyword evidence="1 6" id="KW-0963">Cytoplasm</keyword>
<dbReference type="InterPro" id="IPR003583">
    <property type="entry name" value="Hlx-hairpin-Hlx_DNA-bd_motif"/>
</dbReference>
<dbReference type="InterPro" id="IPR010994">
    <property type="entry name" value="RuvA_2-like"/>
</dbReference>
<dbReference type="InterPro" id="IPR012340">
    <property type="entry name" value="NA-bd_OB-fold"/>
</dbReference>
<evidence type="ECO:0000256" key="5">
    <source>
        <dbReference type="ARBA" id="ARBA00023204"/>
    </source>
</evidence>
<comment type="domain">
    <text evidence="6">Has three domains with a flexible linker between the domains II and III and assumes an 'L' shape. Domain III is highly mobile and contacts RuvB.</text>
</comment>
<comment type="function">
    <text evidence="6">The RuvA-RuvB-RuvC complex processes Holliday junction (HJ) DNA during genetic recombination and DNA repair, while the RuvA-RuvB complex plays an important role in the rescue of blocked DNA replication forks via replication fork reversal (RFR). RuvA specifically binds to HJ cruciform DNA, conferring on it an open structure. The RuvB hexamer acts as an ATP-dependent pump, pulling dsDNA into and through the RuvAB complex. HJ branch migration allows RuvC to scan DNA until it finds its consensus sequence, where it cleaves and resolves the cruciform DNA.</text>
</comment>
<dbReference type="GO" id="GO:0000400">
    <property type="term" value="F:four-way junction DNA binding"/>
    <property type="evidence" value="ECO:0007669"/>
    <property type="project" value="UniProtKB-UniRule"/>
</dbReference>
<dbReference type="Proteomes" id="UP000824078">
    <property type="component" value="Unassembled WGS sequence"/>
</dbReference>
<dbReference type="Gene3D" id="2.40.50.140">
    <property type="entry name" value="Nucleic acid-binding proteins"/>
    <property type="match status" value="1"/>
</dbReference>
<name>A0A9D1L4Y6_9ACTN</name>
<dbReference type="EMBL" id="DVMQ01000005">
    <property type="protein sequence ID" value="HIU23557.1"/>
    <property type="molecule type" value="Genomic_DNA"/>
</dbReference>
<sequence>MIDRLTGTIAEVTPSHIVLDVQGVGYELRCSSMTAAALPGEGSAGVTLFTRLVVRESAISFFGFASKEERSLFERLIAVSGVGPSLALSVLSTFTPSAFATIVAASDATRMATVPGVGKKLANRLIVELQGVFASDEELGGLFSLSKNASSTTSAPTTSASIEADVTSALLSMGFSPQEAEAALDGHEKAGASTPESLLSYALRRLGGGI</sequence>
<dbReference type="SUPFAM" id="SSF46929">
    <property type="entry name" value="DNA helicase RuvA subunit, C-terminal domain"/>
    <property type="match status" value="1"/>
</dbReference>
<dbReference type="NCBIfam" id="TIGR00084">
    <property type="entry name" value="ruvA"/>
    <property type="match status" value="1"/>
</dbReference>
<evidence type="ECO:0000256" key="4">
    <source>
        <dbReference type="ARBA" id="ARBA00023172"/>
    </source>
</evidence>
<dbReference type="HAMAP" id="MF_00031">
    <property type="entry name" value="DNA_HJ_migration_RuvA"/>
    <property type="match status" value="1"/>
</dbReference>
<comment type="caution">
    <text evidence="8">The sequence shown here is derived from an EMBL/GenBank/DDBJ whole genome shotgun (WGS) entry which is preliminary data.</text>
</comment>
<dbReference type="InterPro" id="IPR036267">
    <property type="entry name" value="RuvA_C_sf"/>
</dbReference>
<dbReference type="GO" id="GO:0009378">
    <property type="term" value="F:four-way junction helicase activity"/>
    <property type="evidence" value="ECO:0007669"/>
    <property type="project" value="InterPro"/>
</dbReference>
<reference evidence="8" key="1">
    <citation type="submission" date="2020-10" db="EMBL/GenBank/DDBJ databases">
        <authorList>
            <person name="Gilroy R."/>
        </authorList>
    </citation>
    <scope>NUCLEOTIDE SEQUENCE</scope>
    <source>
        <strain evidence="8">ChiHjej12B11-29160</strain>
    </source>
</reference>
<gene>
    <name evidence="6 8" type="primary">ruvA</name>
    <name evidence="8" type="ORF">IAD17_01345</name>
</gene>
<dbReference type="CDD" id="cd14332">
    <property type="entry name" value="UBA_RuvA_C"/>
    <property type="match status" value="1"/>
</dbReference>
<keyword evidence="5 6" id="KW-0234">DNA repair</keyword>
<evidence type="ECO:0000256" key="2">
    <source>
        <dbReference type="ARBA" id="ARBA00022763"/>
    </source>
</evidence>
<dbReference type="GO" id="GO:0006281">
    <property type="term" value="P:DNA repair"/>
    <property type="evidence" value="ECO:0007669"/>
    <property type="project" value="UniProtKB-UniRule"/>
</dbReference>
<accession>A0A9D1L4Y6</accession>
<dbReference type="Pfam" id="PF07499">
    <property type="entry name" value="RuvA_C"/>
    <property type="match status" value="1"/>
</dbReference>
<dbReference type="GO" id="GO:0006310">
    <property type="term" value="P:DNA recombination"/>
    <property type="evidence" value="ECO:0007669"/>
    <property type="project" value="UniProtKB-UniRule"/>
</dbReference>
<keyword evidence="4 6" id="KW-0233">DNA recombination</keyword>
<evidence type="ECO:0000313" key="9">
    <source>
        <dbReference type="Proteomes" id="UP000824078"/>
    </source>
</evidence>
<comment type="subcellular location">
    <subcellularLocation>
        <location evidence="6">Cytoplasm</location>
    </subcellularLocation>
</comment>
<dbReference type="SUPFAM" id="SSF50249">
    <property type="entry name" value="Nucleic acid-binding proteins"/>
    <property type="match status" value="1"/>
</dbReference>
<dbReference type="GO" id="GO:0005524">
    <property type="term" value="F:ATP binding"/>
    <property type="evidence" value="ECO:0007669"/>
    <property type="project" value="InterPro"/>
</dbReference>
<dbReference type="AlphaFoldDB" id="A0A9D1L4Y6"/>
<feature type="domain" description="Helix-hairpin-helix DNA-binding motif class 1" evidence="7">
    <location>
        <begin position="74"/>
        <end position="93"/>
    </location>
</feature>
<dbReference type="InterPro" id="IPR000085">
    <property type="entry name" value="RuvA"/>
</dbReference>
<reference evidence="8" key="2">
    <citation type="journal article" date="2021" name="PeerJ">
        <title>Extensive microbial diversity within the chicken gut microbiome revealed by metagenomics and culture.</title>
        <authorList>
            <person name="Gilroy R."/>
            <person name="Ravi A."/>
            <person name="Getino M."/>
            <person name="Pursley I."/>
            <person name="Horton D.L."/>
            <person name="Alikhan N.F."/>
            <person name="Baker D."/>
            <person name="Gharbi K."/>
            <person name="Hall N."/>
            <person name="Watson M."/>
            <person name="Adriaenssens E.M."/>
            <person name="Foster-Nyarko E."/>
            <person name="Jarju S."/>
            <person name="Secka A."/>
            <person name="Antonio M."/>
            <person name="Oren A."/>
            <person name="Chaudhuri R.R."/>
            <person name="La Ragione R."/>
            <person name="Hildebrand F."/>
            <person name="Pallen M.J."/>
        </authorList>
    </citation>
    <scope>NUCLEOTIDE SEQUENCE</scope>
    <source>
        <strain evidence="8">ChiHjej12B11-29160</strain>
    </source>
</reference>
<dbReference type="GO" id="GO:0048476">
    <property type="term" value="C:Holliday junction resolvase complex"/>
    <property type="evidence" value="ECO:0007669"/>
    <property type="project" value="UniProtKB-UniRule"/>
</dbReference>
<dbReference type="Pfam" id="PF14520">
    <property type="entry name" value="HHH_5"/>
    <property type="match status" value="1"/>
</dbReference>
<keyword evidence="2 6" id="KW-0227">DNA damage</keyword>
<dbReference type="InterPro" id="IPR013849">
    <property type="entry name" value="DNA_helicase_Holl-junc_RuvA_I"/>
</dbReference>
<feature type="domain" description="Helix-hairpin-helix DNA-binding motif class 1" evidence="7">
    <location>
        <begin position="109"/>
        <end position="128"/>
    </location>
</feature>
<comment type="subunit">
    <text evidence="6">Homotetramer. Forms an RuvA(8)-RuvB(12)-Holliday junction (HJ) complex. HJ DNA is sandwiched between 2 RuvA tetramers; dsDNA enters through RuvA and exits via RuvB. An RuvB hexamer assembles on each DNA strand where it exits the tetramer. Each RuvB hexamer is contacted by two RuvA subunits (via domain III) on 2 adjacent RuvB subunits; this complex drives branch migration. In the full resolvosome a probable DNA-RuvA(4)-RuvB(12)-RuvC(2) complex forms which resolves the HJ.</text>
</comment>
<feature type="region of interest" description="Domain III" evidence="6">
    <location>
        <begin position="157"/>
        <end position="210"/>
    </location>
</feature>
<dbReference type="Pfam" id="PF01330">
    <property type="entry name" value="RuvA_N"/>
    <property type="match status" value="1"/>
</dbReference>
<evidence type="ECO:0000259" key="7">
    <source>
        <dbReference type="SMART" id="SM00278"/>
    </source>
</evidence>
<dbReference type="GO" id="GO:0009379">
    <property type="term" value="C:Holliday junction helicase complex"/>
    <property type="evidence" value="ECO:0007669"/>
    <property type="project" value="InterPro"/>
</dbReference>